<dbReference type="SMART" id="SM00935">
    <property type="entry name" value="OmpH"/>
    <property type="match status" value="1"/>
</dbReference>
<geneLocation type="plasmid" evidence="4 5">
    <name>pCadTS8_2</name>
</geneLocation>
<dbReference type="Proteomes" id="UP001163726">
    <property type="component" value="Plasmid pCadTS8_2"/>
</dbReference>
<feature type="signal peptide" evidence="3">
    <location>
        <begin position="1"/>
        <end position="25"/>
    </location>
</feature>
<gene>
    <name evidence="4" type="ORF">OLW01_16580</name>
</gene>
<dbReference type="PANTHER" id="PTHR35089">
    <property type="entry name" value="CHAPERONE PROTEIN SKP"/>
    <property type="match status" value="1"/>
</dbReference>
<protein>
    <submittedName>
        <fullName evidence="4">OmpH family outer membrane protein</fullName>
    </submittedName>
</protein>
<dbReference type="Pfam" id="PF03938">
    <property type="entry name" value="OmpH"/>
    <property type="match status" value="1"/>
</dbReference>
<dbReference type="InterPro" id="IPR024930">
    <property type="entry name" value="Skp_dom_sf"/>
</dbReference>
<evidence type="ECO:0000256" key="2">
    <source>
        <dbReference type="PIRNR" id="PIRNR002094"/>
    </source>
</evidence>
<dbReference type="EMBL" id="CP109967">
    <property type="protein sequence ID" value="WAJ72354.1"/>
    <property type="molecule type" value="Genomic_DNA"/>
</dbReference>
<dbReference type="SUPFAM" id="SSF111384">
    <property type="entry name" value="OmpH-like"/>
    <property type="match status" value="1"/>
</dbReference>
<proteinExistence type="inferred from homology"/>
<keyword evidence="4" id="KW-0614">Plasmid</keyword>
<comment type="similarity">
    <text evidence="2">Belongs to the skp family.</text>
</comment>
<name>A0ABY7AS97_9ALTE</name>
<keyword evidence="1 3" id="KW-0732">Signal</keyword>
<accession>A0ABY7AS97</accession>
<dbReference type="PANTHER" id="PTHR35089:SF1">
    <property type="entry name" value="CHAPERONE PROTEIN SKP"/>
    <property type="match status" value="1"/>
</dbReference>
<dbReference type="Gene3D" id="3.30.910.20">
    <property type="entry name" value="Skp domain"/>
    <property type="match status" value="1"/>
</dbReference>
<evidence type="ECO:0000256" key="3">
    <source>
        <dbReference type="SAM" id="SignalP"/>
    </source>
</evidence>
<reference evidence="4" key="1">
    <citation type="submission" date="2022-10" db="EMBL/GenBank/DDBJ databases">
        <title>Catenovulum adriacola sp. nov. isolated in the Harbour of Susak.</title>
        <authorList>
            <person name="Schoch T."/>
            <person name="Reich S.J."/>
            <person name="Stoeferle S."/>
            <person name="Flaiz M."/>
            <person name="Kazda M."/>
            <person name="Riedel C.U."/>
            <person name="Duerre P."/>
        </authorList>
    </citation>
    <scope>NUCLEOTIDE SEQUENCE</scope>
    <source>
        <strain evidence="4">TS8</strain>
        <plasmid evidence="4">pCadTS8_2</plasmid>
    </source>
</reference>
<keyword evidence="5" id="KW-1185">Reference proteome</keyword>
<dbReference type="InterPro" id="IPR005632">
    <property type="entry name" value="Chaperone_Skp"/>
</dbReference>
<dbReference type="PIRSF" id="PIRSF002094">
    <property type="entry name" value="OMP26_Skp"/>
    <property type="match status" value="1"/>
</dbReference>
<sequence length="171" mass="19377">MRTYKKAAALLLALATGAFSLQAQAEKIGVIDVQAVFQQLPQAAAIESTINAEFKDRIEAVQRLQTDIKYYMDKQQREDTTMGDKDRKELEDKLRALGAEYQEKAKPLETELRRRKAEEQNRLLGMIKQSVDKIGKAEKYDIILQNTAVVYLGDESDNLSQKVIEAVSKLK</sequence>
<feature type="chain" id="PRO_5046919540" evidence="3">
    <location>
        <begin position="26"/>
        <end position="171"/>
    </location>
</feature>
<organism evidence="4 5">
    <name type="scientific">Catenovulum adriaticum</name>
    <dbReference type="NCBI Taxonomy" id="2984846"/>
    <lineage>
        <taxon>Bacteria</taxon>
        <taxon>Pseudomonadati</taxon>
        <taxon>Pseudomonadota</taxon>
        <taxon>Gammaproteobacteria</taxon>
        <taxon>Alteromonadales</taxon>
        <taxon>Alteromonadaceae</taxon>
        <taxon>Catenovulum</taxon>
    </lineage>
</organism>
<dbReference type="RefSeq" id="WP_268077107.1">
    <property type="nucleotide sequence ID" value="NZ_CP109967.1"/>
</dbReference>
<evidence type="ECO:0000313" key="5">
    <source>
        <dbReference type="Proteomes" id="UP001163726"/>
    </source>
</evidence>
<evidence type="ECO:0000256" key="1">
    <source>
        <dbReference type="ARBA" id="ARBA00022729"/>
    </source>
</evidence>
<evidence type="ECO:0000313" key="4">
    <source>
        <dbReference type="EMBL" id="WAJ72354.1"/>
    </source>
</evidence>